<accession>A0A2N4UW79</accession>
<protein>
    <submittedName>
        <fullName evidence="1">Uncharacterized protein</fullName>
    </submittedName>
</protein>
<proteinExistence type="predicted"/>
<dbReference type="AlphaFoldDB" id="A0A2N4UW79"/>
<evidence type="ECO:0000313" key="1">
    <source>
        <dbReference type="EMBL" id="PLC59245.1"/>
    </source>
</evidence>
<reference evidence="1 2" key="1">
    <citation type="journal article" date="2018" name="Syst. Appl. Microbiol.">
        <title>Photobacterium carnosum sp. nov., isolated from spoiled modified atmosphere packaged poultry meat.</title>
        <authorList>
            <person name="Hilgarth M."/>
            <person name="Fuertes S."/>
            <person name="Ehrmann M."/>
            <person name="Vogel R.F."/>
        </authorList>
    </citation>
    <scope>NUCLEOTIDE SEQUENCE [LARGE SCALE GENOMIC DNA]</scope>
    <source>
        <strain evidence="1 2">TMW 2.2021</strain>
    </source>
</reference>
<organism evidence="1 2">
    <name type="scientific">Photobacterium carnosum</name>
    <dbReference type="NCBI Taxonomy" id="2023717"/>
    <lineage>
        <taxon>Bacteria</taxon>
        <taxon>Pseudomonadati</taxon>
        <taxon>Pseudomonadota</taxon>
        <taxon>Gammaproteobacteria</taxon>
        <taxon>Vibrionales</taxon>
        <taxon>Vibrionaceae</taxon>
        <taxon>Photobacterium</taxon>
    </lineage>
</organism>
<dbReference type="EMBL" id="NPIB01000002">
    <property type="protein sequence ID" value="PLC59245.1"/>
    <property type="molecule type" value="Genomic_DNA"/>
</dbReference>
<dbReference type="RefSeq" id="WP_101767448.1">
    <property type="nucleotide sequence ID" value="NZ_NPIB01000002.1"/>
</dbReference>
<comment type="caution">
    <text evidence="1">The sequence shown here is derived from an EMBL/GenBank/DDBJ whole genome shotgun (WGS) entry which is preliminary data.</text>
</comment>
<name>A0A2N4UW79_9GAMM</name>
<gene>
    <name evidence="1" type="ORF">CIK00_02980</name>
</gene>
<keyword evidence="2" id="KW-1185">Reference proteome</keyword>
<sequence>MHHLQNTSPDTIDCVISFARQPNRLIDYLSDFDACTKTAATDDGAKFIEKMMEHEIEDDVVLQPEIHLFDVTVAVDSAPNPIIRGLLETTPTLTLCLIKLNCGVLPVFVDAFFCSRNTAFVMIKNLKHNLDQQHRSYHIEYHGIPHNEMLHSLHDEVTR</sequence>
<dbReference type="Proteomes" id="UP000234420">
    <property type="component" value="Unassembled WGS sequence"/>
</dbReference>
<evidence type="ECO:0000313" key="2">
    <source>
        <dbReference type="Proteomes" id="UP000234420"/>
    </source>
</evidence>